<organism evidence="2 3">
    <name type="scientific">Nocardiopsis dassonvillei (strain ATCC 23218 / DSM 43111 / CIP 107115 / JCM 7437 / KCTC 9190 / NBRC 14626 / NCTC 10488 / NRRL B-5397 / IMRU 509)</name>
    <name type="common">Actinomadura dassonvillei</name>
    <dbReference type="NCBI Taxonomy" id="446468"/>
    <lineage>
        <taxon>Bacteria</taxon>
        <taxon>Bacillati</taxon>
        <taxon>Actinomycetota</taxon>
        <taxon>Actinomycetes</taxon>
        <taxon>Streptosporangiales</taxon>
        <taxon>Nocardiopsidaceae</taxon>
        <taxon>Nocardiopsis</taxon>
    </lineage>
</organism>
<dbReference type="Proteomes" id="UP000002219">
    <property type="component" value="Chromosome 1"/>
</dbReference>
<gene>
    <name evidence="2" type="ordered locus">Ndas_1305</name>
</gene>
<proteinExistence type="predicted"/>
<dbReference type="EMBL" id="CP002040">
    <property type="protein sequence ID" value="ADH66742.1"/>
    <property type="molecule type" value="Genomic_DNA"/>
</dbReference>
<dbReference type="OrthoDB" id="4800194at2"/>
<evidence type="ECO:0000256" key="1">
    <source>
        <dbReference type="SAM" id="SignalP"/>
    </source>
</evidence>
<name>D7B2P4_NOCDD</name>
<accession>D7B2P4</accession>
<sequence length="287" mass="31402">MNRRRLPGAAAALGLVLGLAACGARGDDGNGFLAEEEQARALSLPFDEHTLSPFEMRTLRYAEDLLVRECMRENGMDWRVVPAPEEEGIDSAHRRRYGVIETGVAELYGYQAPPASEHEERVERVREERQSLPVTEYRAAHGDESGTGCLRQAQQEMSAEVPATDDSLLNSYISTGFDTSLRDPAVVDAFAAWSACMADRGFAYSTPTEASQDPRWQDNVASAEETAVASADVACKETASVVRVWHGAEAAAQNDLIEEHAGDFALFAQAKKVRMDRARALVERLAP</sequence>
<dbReference type="GeneID" id="91489382"/>
<dbReference type="RefSeq" id="WP_013152349.1">
    <property type="nucleotide sequence ID" value="NC_014210.1"/>
</dbReference>
<feature type="signal peptide" evidence="1">
    <location>
        <begin position="1"/>
        <end position="26"/>
    </location>
</feature>
<dbReference type="AlphaFoldDB" id="D7B2P4"/>
<evidence type="ECO:0000313" key="2">
    <source>
        <dbReference type="EMBL" id="ADH66742.1"/>
    </source>
</evidence>
<keyword evidence="3" id="KW-1185">Reference proteome</keyword>
<dbReference type="eggNOG" id="ENOG50332CB">
    <property type="taxonomic scope" value="Bacteria"/>
</dbReference>
<evidence type="ECO:0008006" key="4">
    <source>
        <dbReference type="Google" id="ProtNLM"/>
    </source>
</evidence>
<protein>
    <recommendedName>
        <fullName evidence="4">Lipoprotein</fullName>
    </recommendedName>
</protein>
<reference evidence="2 3" key="1">
    <citation type="journal article" date="2010" name="Stand. Genomic Sci.">
        <title>Complete genome sequence of Nocardiopsis dassonvillei type strain (IMRU 509).</title>
        <authorList>
            <person name="Sun H."/>
            <person name="Lapidus A."/>
            <person name="Nolan M."/>
            <person name="Lucas S."/>
            <person name="Del Rio T.G."/>
            <person name="Tice H."/>
            <person name="Cheng J.F."/>
            <person name="Tapia R."/>
            <person name="Han C."/>
            <person name="Goodwin L."/>
            <person name="Pitluck S."/>
            <person name="Pagani I."/>
            <person name="Ivanova N."/>
            <person name="Mavromatis K."/>
            <person name="Mikhailova N."/>
            <person name="Pati A."/>
            <person name="Chen A."/>
            <person name="Palaniappan K."/>
            <person name="Land M."/>
            <person name="Hauser L."/>
            <person name="Chang Y.J."/>
            <person name="Jeffries C.D."/>
            <person name="Djao O.D."/>
            <person name="Rohde M."/>
            <person name="Sikorski J."/>
            <person name="Goker M."/>
            <person name="Woyke T."/>
            <person name="Bristow J."/>
            <person name="Eisen J.A."/>
            <person name="Markowitz V."/>
            <person name="Hugenholtz P."/>
            <person name="Kyrpides N.C."/>
            <person name="Klenk H.P."/>
        </authorList>
    </citation>
    <scope>NUCLEOTIDE SEQUENCE [LARGE SCALE GENOMIC DNA]</scope>
    <source>
        <strain evidence="3">ATCC 23218 / DSM 43111 / CIP 107115 / JCM 7437 / KCTC 9190 / NBRC 14626 / NCTC 10488 / NRRL B-5397 / IMRU 509</strain>
    </source>
</reference>
<feature type="chain" id="PRO_5003093043" description="Lipoprotein" evidence="1">
    <location>
        <begin position="27"/>
        <end position="287"/>
    </location>
</feature>
<dbReference type="KEGG" id="nda:Ndas_1305"/>
<keyword evidence="1" id="KW-0732">Signal</keyword>
<dbReference type="PROSITE" id="PS51257">
    <property type="entry name" value="PROKAR_LIPOPROTEIN"/>
    <property type="match status" value="1"/>
</dbReference>
<dbReference type="HOGENOM" id="CLU_057517_1_0_11"/>
<evidence type="ECO:0000313" key="3">
    <source>
        <dbReference type="Proteomes" id="UP000002219"/>
    </source>
</evidence>
<dbReference type="STRING" id="446468.Ndas_1305"/>